<dbReference type="PANTHER" id="PTHR43727:SF2">
    <property type="entry name" value="GROUP IV DECARBOXYLASE"/>
    <property type="match status" value="1"/>
</dbReference>
<protein>
    <submittedName>
        <fullName evidence="5">Orn/DAP/Arg decarboxylase 2</fullName>
    </submittedName>
</protein>
<dbReference type="PRINTS" id="PR01179">
    <property type="entry name" value="ODADCRBXLASE"/>
</dbReference>
<dbReference type="InterPro" id="IPR022644">
    <property type="entry name" value="De-COase2_N"/>
</dbReference>
<dbReference type="PANTHER" id="PTHR43727">
    <property type="entry name" value="DIAMINOPIMELATE DECARBOXYLASE"/>
    <property type="match status" value="1"/>
</dbReference>
<dbReference type="EMBL" id="CP002160">
    <property type="protein sequence ID" value="ADL52814.1"/>
    <property type="molecule type" value="Genomic_DNA"/>
</dbReference>
<evidence type="ECO:0000259" key="4">
    <source>
        <dbReference type="Pfam" id="PF02784"/>
    </source>
</evidence>
<dbReference type="GO" id="GO:0009089">
    <property type="term" value="P:lysine biosynthetic process via diaminopimelate"/>
    <property type="evidence" value="ECO:0007669"/>
    <property type="project" value="TreeGrafter"/>
</dbReference>
<dbReference type="PROSITE" id="PS00879">
    <property type="entry name" value="ODR_DC_2_2"/>
    <property type="match status" value="1"/>
</dbReference>
<evidence type="ECO:0000256" key="1">
    <source>
        <dbReference type="ARBA" id="ARBA00001933"/>
    </source>
</evidence>
<dbReference type="GO" id="GO:0008836">
    <property type="term" value="F:diaminopimelate decarboxylase activity"/>
    <property type="evidence" value="ECO:0007669"/>
    <property type="project" value="TreeGrafter"/>
</dbReference>
<dbReference type="Proteomes" id="UP000002730">
    <property type="component" value="Chromosome"/>
</dbReference>
<feature type="modified residue" description="N6-(pyridoxal phosphate)lysine" evidence="3">
    <location>
        <position position="75"/>
    </location>
</feature>
<dbReference type="Gene3D" id="3.20.20.10">
    <property type="entry name" value="Alanine racemase"/>
    <property type="match status" value="1"/>
</dbReference>
<dbReference type="AlphaFoldDB" id="D9STT0"/>
<keyword evidence="6" id="KW-1185">Reference proteome</keyword>
<evidence type="ECO:0000256" key="3">
    <source>
        <dbReference type="PIRSR" id="PIRSR600183-50"/>
    </source>
</evidence>
<dbReference type="STRING" id="573061.Clocel_3125"/>
<dbReference type="SUPFAM" id="SSF51419">
    <property type="entry name" value="PLP-binding barrel"/>
    <property type="match status" value="1"/>
</dbReference>
<dbReference type="RefSeq" id="WP_010073191.1">
    <property type="nucleotide sequence ID" value="NC_014393.1"/>
</dbReference>
<dbReference type="InterPro" id="IPR022657">
    <property type="entry name" value="De-COase2_CS"/>
</dbReference>
<proteinExistence type="predicted"/>
<gene>
    <name evidence="5" type="ordered locus">Clocel_3125</name>
</gene>
<dbReference type="Gene3D" id="2.40.37.10">
    <property type="entry name" value="Lyase, Ornithine Decarboxylase, Chain A, domain 1"/>
    <property type="match status" value="1"/>
</dbReference>
<dbReference type="OrthoDB" id="9802241at2"/>
<dbReference type="InterPro" id="IPR029066">
    <property type="entry name" value="PLP-binding_barrel"/>
</dbReference>
<dbReference type="SUPFAM" id="SSF50621">
    <property type="entry name" value="Alanine racemase C-terminal domain-like"/>
    <property type="match status" value="1"/>
</dbReference>
<sequence length="485" mass="55698">MKKGKIVLNFKSHKYDKYIDFTNKNILGYSIDELEQKYGMPLHILFGKKIEENIMEFRNALNNNYTNSKICFAVKSSCSIGVLRIINKLGCGVDVSSYNEFKFAEIAEIPYDRMVFNGNCKTDEIIELAITKDILINVDSVYEFERILEISKNINKKAKVLIRLSGLKVDKATDECIYTSGEWTKFGINYLEAKELLTNNSVYHQYIDVYGFQVHIGSQIGYYEAYINAIEKIVKLSEELAHIGNFMRIINIGGGFPINYVDKVEWEQFQKSMAYKGEENSNCFIWKNEKADYKVNELFYTDYEKSKMLEKVLNTYINYKDSSKKIKDVLKEIGEPELIIEPGRSIVGDAGITIAKVNGIKKVNGNNLLVVEMGNVNYAGSVIHNLFNCWDLFKDYSNVDSNEEFSAFICGNLCYNGDMISNYKIKFDREPKRGEYVITYDVGGTESHFFASNANMNPIPSRLLINDKNDIEILKSRQTLEDLMK</sequence>
<keyword evidence="2 3" id="KW-0663">Pyridoxal phosphate</keyword>
<accession>D9STT0</accession>
<dbReference type="KEGG" id="ccb:Clocel_3125"/>
<comment type="cofactor">
    <cofactor evidence="1 3">
        <name>pyridoxal 5'-phosphate</name>
        <dbReference type="ChEBI" id="CHEBI:597326"/>
    </cofactor>
</comment>
<evidence type="ECO:0000313" key="5">
    <source>
        <dbReference type="EMBL" id="ADL52814.1"/>
    </source>
</evidence>
<dbReference type="eggNOG" id="COG0019">
    <property type="taxonomic scope" value="Bacteria"/>
</dbReference>
<name>D9STT0_CLOC7</name>
<evidence type="ECO:0000256" key="2">
    <source>
        <dbReference type="ARBA" id="ARBA00022898"/>
    </source>
</evidence>
<dbReference type="Pfam" id="PF02784">
    <property type="entry name" value="Orn_Arg_deC_N"/>
    <property type="match status" value="1"/>
</dbReference>
<reference evidence="5 6" key="1">
    <citation type="submission" date="2010-08" db="EMBL/GenBank/DDBJ databases">
        <title>Complete sequence of Clostridium cellulovorans 743B.</title>
        <authorList>
            <consortium name="US DOE Joint Genome Institute"/>
            <person name="Lucas S."/>
            <person name="Copeland A."/>
            <person name="Lapidus A."/>
            <person name="Cheng J.-F."/>
            <person name="Bruce D."/>
            <person name="Goodwin L."/>
            <person name="Pitluck S."/>
            <person name="Chertkov O."/>
            <person name="Detter J.C."/>
            <person name="Han C."/>
            <person name="Tapia R."/>
            <person name="Land M."/>
            <person name="Hauser L."/>
            <person name="Chang Y.-J."/>
            <person name="Jeffries C."/>
            <person name="Kyrpides N."/>
            <person name="Ivanova N."/>
            <person name="Mikhailova N."/>
            <person name="Hemme C.L."/>
            <person name="Woyke T."/>
        </authorList>
    </citation>
    <scope>NUCLEOTIDE SEQUENCE [LARGE SCALE GENOMIC DNA]</scope>
    <source>
        <strain evidence="6">ATCC 35296 / DSM 3052 / OCM 3 / 743B</strain>
    </source>
</reference>
<dbReference type="HOGENOM" id="CLU_026444_0_0_9"/>
<dbReference type="InterPro" id="IPR009006">
    <property type="entry name" value="Ala_racemase/Decarboxylase_C"/>
</dbReference>
<evidence type="ECO:0000313" key="6">
    <source>
        <dbReference type="Proteomes" id="UP000002730"/>
    </source>
</evidence>
<dbReference type="InterPro" id="IPR000183">
    <property type="entry name" value="Orn/DAP/Arg_de-COase"/>
</dbReference>
<feature type="active site" description="Proton donor" evidence="3">
    <location>
        <position position="414"/>
    </location>
</feature>
<feature type="domain" description="Orn/DAP/Arg decarboxylase 2 N-terminal" evidence="4">
    <location>
        <begin position="50"/>
        <end position="271"/>
    </location>
</feature>
<organism evidence="5 6">
    <name type="scientific">Clostridium cellulovorans (strain ATCC 35296 / DSM 3052 / OCM 3 / 743B)</name>
    <dbReference type="NCBI Taxonomy" id="573061"/>
    <lineage>
        <taxon>Bacteria</taxon>
        <taxon>Bacillati</taxon>
        <taxon>Bacillota</taxon>
        <taxon>Clostridia</taxon>
        <taxon>Eubacteriales</taxon>
        <taxon>Clostridiaceae</taxon>
        <taxon>Clostridium</taxon>
    </lineage>
</organism>